<dbReference type="Pfam" id="PF00805">
    <property type="entry name" value="Pentapeptide"/>
    <property type="match status" value="1"/>
</dbReference>
<protein>
    <submittedName>
        <fullName evidence="1">Pentapeptide repeat-containing protein</fullName>
    </submittedName>
</protein>
<dbReference type="InterPro" id="IPR001646">
    <property type="entry name" value="5peptide_repeat"/>
</dbReference>
<dbReference type="RefSeq" id="WP_354613871.1">
    <property type="nucleotide sequence ID" value="NZ_JBEXAE010000001.1"/>
</dbReference>
<reference evidence="1 2" key="1">
    <citation type="submission" date="2024-07" db="EMBL/GenBank/DDBJ databases">
        <title>The genome sequence of type strain Sediminicola arcticus GDMCC 1.2805.</title>
        <authorList>
            <person name="Liu Y."/>
        </authorList>
    </citation>
    <scope>NUCLEOTIDE SEQUENCE [LARGE SCALE GENOMIC DNA]</scope>
    <source>
        <strain evidence="1 2">GDMCC 1.2805</strain>
    </source>
</reference>
<dbReference type="EMBL" id="JBEXAE010000001">
    <property type="protein sequence ID" value="MET6989499.1"/>
    <property type="molecule type" value="Genomic_DNA"/>
</dbReference>
<name>A0ABV2SQQ9_9FLAO</name>
<organism evidence="1 2">
    <name type="scientific">Sediminicola arcticus</name>
    <dbReference type="NCBI Taxonomy" id="1574308"/>
    <lineage>
        <taxon>Bacteria</taxon>
        <taxon>Pseudomonadati</taxon>
        <taxon>Bacteroidota</taxon>
        <taxon>Flavobacteriia</taxon>
        <taxon>Flavobacteriales</taxon>
        <taxon>Flavobacteriaceae</taxon>
        <taxon>Sediminicola</taxon>
    </lineage>
</organism>
<evidence type="ECO:0000313" key="2">
    <source>
        <dbReference type="Proteomes" id="UP001549799"/>
    </source>
</evidence>
<dbReference type="Proteomes" id="UP001549799">
    <property type="component" value="Unassembled WGS sequence"/>
</dbReference>
<gene>
    <name evidence="1" type="ORF">ABXZ36_02425</name>
</gene>
<accession>A0ABV2SQQ9</accession>
<dbReference type="Gene3D" id="2.160.20.80">
    <property type="entry name" value="E3 ubiquitin-protein ligase SopA"/>
    <property type="match status" value="1"/>
</dbReference>
<sequence length="82" mass="9687">MDTYIEEGAFKGINFLESTLKKATYEYCSFDNCIFSECYLSNMVFVECTFTDCNFSIAHLKKLLFEMWYLKIVNLWGCVLMK</sequence>
<comment type="caution">
    <text evidence="1">The sequence shown here is derived from an EMBL/GenBank/DDBJ whole genome shotgun (WGS) entry which is preliminary data.</text>
</comment>
<evidence type="ECO:0000313" key="1">
    <source>
        <dbReference type="EMBL" id="MET6989499.1"/>
    </source>
</evidence>
<keyword evidence="2" id="KW-1185">Reference proteome</keyword>
<dbReference type="SUPFAM" id="SSF141571">
    <property type="entry name" value="Pentapeptide repeat-like"/>
    <property type="match status" value="1"/>
</dbReference>
<proteinExistence type="predicted"/>